<protein>
    <recommendedName>
        <fullName evidence="2">ATPase AAA-type core domain-containing protein</fullName>
    </recommendedName>
</protein>
<accession>A0A450YFC7</accession>
<feature type="coiled-coil region" evidence="1">
    <location>
        <begin position="634"/>
        <end position="661"/>
    </location>
</feature>
<keyword evidence="1" id="KW-0175">Coiled coil</keyword>
<evidence type="ECO:0000256" key="1">
    <source>
        <dbReference type="SAM" id="Coils"/>
    </source>
</evidence>
<dbReference type="GO" id="GO:0016887">
    <property type="term" value="F:ATP hydrolysis activity"/>
    <property type="evidence" value="ECO:0007669"/>
    <property type="project" value="InterPro"/>
</dbReference>
<dbReference type="Gene3D" id="3.40.50.300">
    <property type="entry name" value="P-loop containing nucleotide triphosphate hydrolases"/>
    <property type="match status" value="2"/>
</dbReference>
<dbReference type="PANTHER" id="PTHR32182:SF22">
    <property type="entry name" value="ATP-DEPENDENT ENDONUCLEASE, OLD FAMILY-RELATED"/>
    <property type="match status" value="1"/>
</dbReference>
<dbReference type="InterPro" id="IPR027417">
    <property type="entry name" value="P-loop_NTPase"/>
</dbReference>
<dbReference type="InterPro" id="IPR003959">
    <property type="entry name" value="ATPase_AAA_core"/>
</dbReference>
<dbReference type="InterPro" id="IPR054787">
    <property type="entry name" value="TrlF_ATPase"/>
</dbReference>
<evidence type="ECO:0000313" key="4">
    <source>
        <dbReference type="EMBL" id="VFK54940.1"/>
    </source>
</evidence>
<feature type="domain" description="ATPase AAA-type core" evidence="2">
    <location>
        <begin position="807"/>
        <end position="865"/>
    </location>
</feature>
<gene>
    <name evidence="3" type="ORF">BECKTC1821D_GA0114238_100918</name>
    <name evidence="4" type="ORF">BECKTC1821F_GA0114240_100626</name>
</gene>
<dbReference type="NCBIfam" id="NF045780">
    <property type="entry name" value="TrlF_fam_ATP"/>
    <property type="match status" value="1"/>
</dbReference>
<reference evidence="3" key="1">
    <citation type="submission" date="2019-02" db="EMBL/GenBank/DDBJ databases">
        <authorList>
            <person name="Gruber-Vodicka R. H."/>
            <person name="Seah K. B. B."/>
        </authorList>
    </citation>
    <scope>NUCLEOTIDE SEQUENCE</scope>
    <source>
        <strain evidence="3">BECK_BZ123</strain>
        <strain evidence="4">BECK_BZ126</strain>
    </source>
</reference>
<dbReference type="Gene3D" id="3.20.20.140">
    <property type="entry name" value="Metal-dependent hydrolases"/>
    <property type="match status" value="1"/>
</dbReference>
<dbReference type="GO" id="GO:0000731">
    <property type="term" value="P:DNA synthesis involved in DNA repair"/>
    <property type="evidence" value="ECO:0007669"/>
    <property type="project" value="TreeGrafter"/>
</dbReference>
<dbReference type="Pfam" id="PF13304">
    <property type="entry name" value="AAA_21"/>
    <property type="match status" value="1"/>
</dbReference>
<dbReference type="SUPFAM" id="SSF52540">
    <property type="entry name" value="P-loop containing nucleoside triphosphate hydrolases"/>
    <property type="match status" value="1"/>
</dbReference>
<proteinExistence type="predicted"/>
<dbReference type="PANTHER" id="PTHR32182">
    <property type="entry name" value="DNA REPLICATION AND REPAIR PROTEIN RECF"/>
    <property type="match status" value="1"/>
</dbReference>
<dbReference type="SUPFAM" id="SSF89550">
    <property type="entry name" value="PHP domain-like"/>
    <property type="match status" value="1"/>
</dbReference>
<evidence type="ECO:0000313" key="3">
    <source>
        <dbReference type="EMBL" id="VFK40248.1"/>
    </source>
</evidence>
<dbReference type="AlphaFoldDB" id="A0A450YFC7"/>
<dbReference type="EMBL" id="CAADFW010000006">
    <property type="protein sequence ID" value="VFK54940.1"/>
    <property type="molecule type" value="Genomic_DNA"/>
</dbReference>
<dbReference type="InterPro" id="IPR016195">
    <property type="entry name" value="Pol/histidinol_Pase-like"/>
</dbReference>
<dbReference type="EMBL" id="CAADFS010000009">
    <property type="protein sequence ID" value="VFK40248.1"/>
    <property type="molecule type" value="Genomic_DNA"/>
</dbReference>
<evidence type="ECO:0000259" key="2">
    <source>
        <dbReference type="Pfam" id="PF13304"/>
    </source>
</evidence>
<dbReference type="GO" id="GO:0005524">
    <property type="term" value="F:ATP binding"/>
    <property type="evidence" value="ECO:0007669"/>
    <property type="project" value="InterPro"/>
</dbReference>
<sequence>MSKKNGIGNRWWKFDFHAHAPASNDHGRGDGSREEIECEEWLEAAMGSGLDCAVITDHDAGGWIDGLRAKNRELRDRETKPDWYRALTIFPGIGITVADGSGRVHLLAIFDPECDNRTIIGALEACGVTNGFGDDDRTSTTTSFIETVQRIKKANGIAIPFHIDGAKGLPEGVASVNPESEKSLDSVFTAEFIEPRRFDDANPDLKKSLARLARIGSDAHEPGEIGKYFIWLKMSHPSIEGLRLALSDHEFCVKNQSEDPNHLPDIFLSELSIQFMRHCGRIENEPFATKFHPHFNAIIGGRGAGKSTLLESIRIVSRRDGDLASEAPMIKQELDKFMENSRDRGVMLDSTRILLWIHRHGKDYRLCWRFDGQGAVLEEKTDIDWQPAEPGDLKARFPITIFSQKQISALAANPRGLLDIIDRSPEVNRKEWQSRRESIKSRFLQLRVRKRELSRQLSQEPQIHAKLRDVENDLEQYEEKGHGEILKRYQRRSQQKNGLPKAGLFTELSTTIRELAAEMELPDFPAHLFDDQDETTTEVRAIHDETTRRLREISESLGKLAEDVDASRVWRKNALLASKWFQAVQASETAYEELKKEYRGKEAQLSIPLYGEWVAQRNRLHQKLNELDPLRKEIGIIEKQIQQALQELFDLRAELFEKRRNFVHKVIGKSDFVRMELAPFGDVSTVEDEYRALLGLAEGTFAKPIRDQENEQGICWRFCNWAALKISESDLPQIISDIKSRTLAIAEGRTSGKQHAFDNRLKKLMETQPAVFDQLDAWWPEDMLRVRYAKDPASGGFDDLEKGSAGQKAAAILAFLLSHGSEPLVIDQPEDDLDNALIHDLIVRRIRENKDRRQLVIVTHNPNIVVNGDAELVHALKFQDGQVRMDQQGGMQEPDIREAILAIMEGGREAFEKRYKRIALEG</sequence>
<dbReference type="GO" id="GO:0006302">
    <property type="term" value="P:double-strand break repair"/>
    <property type="evidence" value="ECO:0007669"/>
    <property type="project" value="TreeGrafter"/>
</dbReference>
<name>A0A450YFC7_9GAMM</name>
<organism evidence="3">
    <name type="scientific">Candidatus Kentrum sp. TC</name>
    <dbReference type="NCBI Taxonomy" id="2126339"/>
    <lineage>
        <taxon>Bacteria</taxon>
        <taxon>Pseudomonadati</taxon>
        <taxon>Pseudomonadota</taxon>
        <taxon>Gammaproteobacteria</taxon>
        <taxon>Candidatus Kentrum</taxon>
    </lineage>
</organism>